<comment type="caution">
    <text evidence="2">The sequence shown here is derived from an EMBL/GenBank/DDBJ whole genome shotgun (WGS) entry which is preliminary data.</text>
</comment>
<dbReference type="Pfam" id="PF00570">
    <property type="entry name" value="HRDC"/>
    <property type="match status" value="1"/>
</dbReference>
<protein>
    <submittedName>
        <fullName evidence="2">Helix-turn-helix domain-containing protein</fullName>
    </submittedName>
</protein>
<feature type="domain" description="HRDC" evidence="1">
    <location>
        <begin position="4"/>
        <end position="84"/>
    </location>
</feature>
<dbReference type="Pfam" id="PF14493">
    <property type="entry name" value="HTH_40"/>
    <property type="match status" value="1"/>
</dbReference>
<dbReference type="Proteomes" id="UP001163821">
    <property type="component" value="Unassembled WGS sequence"/>
</dbReference>
<organism evidence="2 3">
    <name type="scientific">Gaoshiqia sediminis</name>
    <dbReference type="NCBI Taxonomy" id="2986998"/>
    <lineage>
        <taxon>Bacteria</taxon>
        <taxon>Pseudomonadati</taxon>
        <taxon>Bacteroidota</taxon>
        <taxon>Bacteroidia</taxon>
        <taxon>Marinilabiliales</taxon>
        <taxon>Prolixibacteraceae</taxon>
        <taxon>Gaoshiqia</taxon>
    </lineage>
</organism>
<dbReference type="GO" id="GO:0003676">
    <property type="term" value="F:nucleic acid binding"/>
    <property type="evidence" value="ECO:0007669"/>
    <property type="project" value="InterPro"/>
</dbReference>
<proteinExistence type="predicted"/>
<dbReference type="InterPro" id="IPR029491">
    <property type="entry name" value="Helicase_HTH"/>
</dbReference>
<dbReference type="GO" id="GO:0000166">
    <property type="term" value="F:nucleotide binding"/>
    <property type="evidence" value="ECO:0007669"/>
    <property type="project" value="InterPro"/>
</dbReference>
<reference evidence="2" key="1">
    <citation type="submission" date="2022-10" db="EMBL/GenBank/DDBJ databases">
        <title>Gaoshiqiia sediminis gen. nov., sp. nov., isolated from coastal sediment.</title>
        <authorList>
            <person name="Yu W.X."/>
            <person name="Mu D.S."/>
            <person name="Du J.Z."/>
            <person name="Liang Y.Q."/>
        </authorList>
    </citation>
    <scope>NUCLEOTIDE SEQUENCE</scope>
    <source>
        <strain evidence="2">A06</strain>
    </source>
</reference>
<gene>
    <name evidence="2" type="ORF">N2K84_04810</name>
</gene>
<dbReference type="EMBL" id="JAPAAF010000004">
    <property type="protein sequence ID" value="MCW0482042.1"/>
    <property type="molecule type" value="Genomic_DNA"/>
</dbReference>
<dbReference type="AlphaFoldDB" id="A0AA42C950"/>
<dbReference type="InterPro" id="IPR002121">
    <property type="entry name" value="HRDC_dom"/>
</dbReference>
<keyword evidence="3" id="KW-1185">Reference proteome</keyword>
<evidence type="ECO:0000313" key="2">
    <source>
        <dbReference type="EMBL" id="MCW0482042.1"/>
    </source>
</evidence>
<name>A0AA42C950_9BACT</name>
<dbReference type="SMART" id="SM00341">
    <property type="entry name" value="HRDC"/>
    <property type="match status" value="1"/>
</dbReference>
<dbReference type="Gene3D" id="1.10.150.80">
    <property type="entry name" value="HRDC domain"/>
    <property type="match status" value="1"/>
</dbReference>
<dbReference type="PROSITE" id="PS50967">
    <property type="entry name" value="HRDC"/>
    <property type="match status" value="1"/>
</dbReference>
<dbReference type="InterPro" id="IPR010997">
    <property type="entry name" value="HRDC-like_sf"/>
</dbReference>
<dbReference type="InterPro" id="IPR044876">
    <property type="entry name" value="HRDC_dom_sf"/>
</dbReference>
<sequence>MAATSSHPAFFNTLSTWRLKKSKAQQVPVSKIIPQKTLSEIAEKLPAKLIQLKAIKGLGGKKLQQYGKEILEMTIAYRKEKGMELPVGAEKEPAKAMLDSKNISFNLFKSGKTVDEIAREREMALSTIEGHLAHFVGTGELEIKHLVAPEKQKTIVELVGKNPNLSFGKLKAALGESYTYSEIRYVLKYLEVTNQSAK</sequence>
<evidence type="ECO:0000259" key="1">
    <source>
        <dbReference type="PROSITE" id="PS50967"/>
    </source>
</evidence>
<accession>A0AA42C950</accession>
<evidence type="ECO:0000313" key="3">
    <source>
        <dbReference type="Proteomes" id="UP001163821"/>
    </source>
</evidence>
<dbReference type="SUPFAM" id="SSF47819">
    <property type="entry name" value="HRDC-like"/>
    <property type="match status" value="1"/>
</dbReference>